<keyword evidence="3 9" id="KW-0136">Cellulose degradation</keyword>
<dbReference type="PRINTS" id="PR00733">
    <property type="entry name" value="GLHYDRLASE6"/>
</dbReference>
<keyword evidence="11" id="KW-1185">Reference proteome</keyword>
<evidence type="ECO:0000256" key="5">
    <source>
        <dbReference type="ARBA" id="ARBA00023277"/>
    </source>
</evidence>
<evidence type="ECO:0000256" key="9">
    <source>
        <dbReference type="RuleBase" id="RU361186"/>
    </source>
</evidence>
<keyword evidence="2 9" id="KW-0378">Hydrolase</keyword>
<evidence type="ECO:0000256" key="7">
    <source>
        <dbReference type="ARBA" id="ARBA00023326"/>
    </source>
</evidence>
<dbReference type="InterPro" id="IPR001524">
    <property type="entry name" value="Glyco_hydro_6_CS"/>
</dbReference>
<dbReference type="EC" id="3.2.1.-" evidence="9"/>
<dbReference type="GO" id="GO:0016787">
    <property type="term" value="F:hydrolase activity"/>
    <property type="evidence" value="ECO:0007669"/>
    <property type="project" value="UniProtKB-KW"/>
</dbReference>
<keyword evidence="1" id="KW-0732">Signal</keyword>
<gene>
    <name evidence="10" type="ORF">ACFSC3_09950</name>
</gene>
<dbReference type="EMBL" id="JBHUFC010000003">
    <property type="protein sequence ID" value="MFD1787897.1"/>
    <property type="molecule type" value="Genomic_DNA"/>
</dbReference>
<evidence type="ECO:0000313" key="11">
    <source>
        <dbReference type="Proteomes" id="UP001597283"/>
    </source>
</evidence>
<evidence type="ECO:0000313" key="10">
    <source>
        <dbReference type="EMBL" id="MFD1787897.1"/>
    </source>
</evidence>
<dbReference type="PANTHER" id="PTHR34876">
    <property type="match status" value="1"/>
</dbReference>
<dbReference type="InterPro" id="IPR036434">
    <property type="entry name" value="Beta_cellobiohydrolase_sf"/>
</dbReference>
<name>A0ABW4ND30_9SPHN</name>
<keyword evidence="7 9" id="KW-0624">Polysaccharide degradation</keyword>
<keyword evidence="6 9" id="KW-0326">Glycosidase</keyword>
<protein>
    <recommendedName>
        <fullName evidence="9">Glucanase</fullName>
        <ecNumber evidence="9">3.2.1.-</ecNumber>
    </recommendedName>
</protein>
<organism evidence="10 11">
    <name type="scientific">Sphingomonas floccifaciens</name>
    <dbReference type="NCBI Taxonomy" id="1844115"/>
    <lineage>
        <taxon>Bacteria</taxon>
        <taxon>Pseudomonadati</taxon>
        <taxon>Pseudomonadota</taxon>
        <taxon>Alphaproteobacteria</taxon>
        <taxon>Sphingomonadales</taxon>
        <taxon>Sphingomonadaceae</taxon>
        <taxon>Sphingomonas</taxon>
    </lineage>
</organism>
<dbReference type="Gene3D" id="3.20.20.40">
    <property type="entry name" value="1, 4-beta cellobiohydrolase"/>
    <property type="match status" value="1"/>
</dbReference>
<comment type="caution">
    <text evidence="10">The sequence shown here is derived from an EMBL/GenBank/DDBJ whole genome shotgun (WGS) entry which is preliminary data.</text>
</comment>
<dbReference type="PROSITE" id="PS00655">
    <property type="entry name" value="GLYCOSYL_HYDROL_F6_1"/>
    <property type="match status" value="1"/>
</dbReference>
<dbReference type="PANTHER" id="PTHR34876:SF4">
    <property type="entry name" value="1,4-BETA-D-GLUCAN CELLOBIOHYDROLASE C-RELATED"/>
    <property type="match status" value="1"/>
</dbReference>
<keyword evidence="4" id="KW-1015">Disulfide bond</keyword>
<sequence>MRYAVMALLAMVASATTERSAPFVDPLSVTAAVADRSDKQTASDARRLAAIPTAAWFTDGTPAEVEARVRSLVTRAAAAGAIPVLVAYNIPFRDCALYSAGGAASGAQYLAWIKGFAAGIGDRPAIVVLEPDGLGVVPWMRRLDGGLEGCRPMGLDPAAATERFEQVRAAVAVLAALPRARIYLDGTTSSWLAPGEIAARLVRADVGRVAGFFLNVSNFESDARLAAYARAVSDCIALISRAGIAPQRCPAAEATTVRTLRAYDRLFADAGLRRDPAHQKHAILDTSRNGRGSWVPPAGKYADAEVWCNPPGRGLGRRPTLKSDDPYVDAYLWIKIPGESDGECRRGGAGLEDPERGVRLPPAGHWYPEAARELIRNAVPPLKR</sequence>
<comment type="similarity">
    <text evidence="9">Belongs to the glycosyl hydrolase family 6.</text>
</comment>
<proteinExistence type="inferred from homology"/>
<dbReference type="Proteomes" id="UP001597283">
    <property type="component" value="Unassembled WGS sequence"/>
</dbReference>
<evidence type="ECO:0000256" key="6">
    <source>
        <dbReference type="ARBA" id="ARBA00023295"/>
    </source>
</evidence>
<accession>A0ABW4ND30</accession>
<reference evidence="11" key="1">
    <citation type="journal article" date="2019" name="Int. J. Syst. Evol. Microbiol.">
        <title>The Global Catalogue of Microorganisms (GCM) 10K type strain sequencing project: providing services to taxonomists for standard genome sequencing and annotation.</title>
        <authorList>
            <consortium name="The Broad Institute Genomics Platform"/>
            <consortium name="The Broad Institute Genome Sequencing Center for Infectious Disease"/>
            <person name="Wu L."/>
            <person name="Ma J."/>
        </authorList>
    </citation>
    <scope>NUCLEOTIDE SEQUENCE [LARGE SCALE GENOMIC DNA]</scope>
    <source>
        <strain evidence="11">Q85</strain>
    </source>
</reference>
<evidence type="ECO:0000256" key="1">
    <source>
        <dbReference type="ARBA" id="ARBA00022729"/>
    </source>
</evidence>
<evidence type="ECO:0000256" key="8">
    <source>
        <dbReference type="PROSITE-ProRule" id="PRU10056"/>
    </source>
</evidence>
<keyword evidence="5 9" id="KW-0119">Carbohydrate metabolism</keyword>
<dbReference type="SUPFAM" id="SSF51989">
    <property type="entry name" value="Glycosyl hydrolases family 6, cellulases"/>
    <property type="match status" value="1"/>
</dbReference>
<dbReference type="Pfam" id="PF01341">
    <property type="entry name" value="Glyco_hydro_6"/>
    <property type="match status" value="1"/>
</dbReference>
<dbReference type="PIRSF" id="PIRSF001100">
    <property type="entry name" value="Beta_cellobiohydrolase"/>
    <property type="match status" value="1"/>
</dbReference>
<dbReference type="InterPro" id="IPR016288">
    <property type="entry name" value="Beta_cellobiohydrolase"/>
</dbReference>
<feature type="active site" evidence="8">
    <location>
        <position position="94"/>
    </location>
</feature>
<evidence type="ECO:0000256" key="4">
    <source>
        <dbReference type="ARBA" id="ARBA00023157"/>
    </source>
</evidence>
<evidence type="ECO:0000256" key="3">
    <source>
        <dbReference type="ARBA" id="ARBA00023001"/>
    </source>
</evidence>
<evidence type="ECO:0000256" key="2">
    <source>
        <dbReference type="ARBA" id="ARBA00022801"/>
    </source>
</evidence>